<proteinExistence type="predicted"/>
<dbReference type="AlphaFoldDB" id="A0A4R8IFQ8"/>
<dbReference type="InterPro" id="IPR013780">
    <property type="entry name" value="Glyco_hydro_b"/>
</dbReference>
<organism evidence="2 3">
    <name type="scientific">Thiohalophilus thiocyanatoxydans</name>
    <dbReference type="NCBI Taxonomy" id="381308"/>
    <lineage>
        <taxon>Bacteria</taxon>
        <taxon>Pseudomonadati</taxon>
        <taxon>Pseudomonadota</taxon>
        <taxon>Gammaproteobacteria</taxon>
        <taxon>Thiohalomonadales</taxon>
        <taxon>Thiohalophilaceae</taxon>
        <taxon>Thiohalophilus</taxon>
    </lineage>
</organism>
<evidence type="ECO:0000313" key="3">
    <source>
        <dbReference type="Proteomes" id="UP000294914"/>
    </source>
</evidence>
<protein>
    <submittedName>
        <fullName evidence="2">Amylosucrase/maltose alpha-D-glucosyltransferase/alpha-amylase</fullName>
    </submittedName>
</protein>
<gene>
    <name evidence="2" type="ORF">EDC23_2608</name>
</gene>
<feature type="domain" description="Glycosyl hydrolase family 13 catalytic" evidence="1">
    <location>
        <begin position="114"/>
        <end position="549"/>
    </location>
</feature>
<comment type="caution">
    <text evidence="2">The sequence shown here is derived from an EMBL/GenBank/DDBJ whole genome shotgun (WGS) entry which is preliminary data.</text>
</comment>
<dbReference type="Gene3D" id="2.60.40.1180">
    <property type="entry name" value="Golgi alpha-mannosidase II"/>
    <property type="match status" value="1"/>
</dbReference>
<dbReference type="PANTHER" id="PTHR10357:SF213">
    <property type="entry name" value="ALPHA AMYLASE CATALYTIC REGION"/>
    <property type="match status" value="1"/>
</dbReference>
<dbReference type="PANTHER" id="PTHR10357">
    <property type="entry name" value="ALPHA-AMYLASE FAMILY MEMBER"/>
    <property type="match status" value="1"/>
</dbReference>
<accession>A0A4R8IFQ8</accession>
<dbReference type="Gene3D" id="1.10.1740.10">
    <property type="match status" value="1"/>
</dbReference>
<evidence type="ECO:0000259" key="1">
    <source>
        <dbReference type="SMART" id="SM00642"/>
    </source>
</evidence>
<dbReference type="Gene3D" id="3.20.20.80">
    <property type="entry name" value="Glycosidases"/>
    <property type="match status" value="1"/>
</dbReference>
<evidence type="ECO:0000313" key="2">
    <source>
        <dbReference type="EMBL" id="TDX98126.1"/>
    </source>
</evidence>
<dbReference type="GO" id="GO:0047669">
    <property type="term" value="F:amylosucrase activity"/>
    <property type="evidence" value="ECO:0007669"/>
    <property type="project" value="InterPro"/>
</dbReference>
<dbReference type="Proteomes" id="UP000294914">
    <property type="component" value="Unassembled WGS sequence"/>
</dbReference>
<reference evidence="2 3" key="1">
    <citation type="submission" date="2019-03" db="EMBL/GenBank/DDBJ databases">
        <title>Genomic Encyclopedia of Type Strains, Phase IV (KMG-IV): sequencing the most valuable type-strain genomes for metagenomic binning, comparative biology and taxonomic classification.</title>
        <authorList>
            <person name="Goeker M."/>
        </authorList>
    </citation>
    <scope>NUCLEOTIDE SEQUENCE [LARGE SCALE GENOMIC DNA]</scope>
    <source>
        <strain evidence="2 3">DSM 16326</strain>
    </source>
</reference>
<dbReference type="GO" id="GO:0005975">
    <property type="term" value="P:carbohydrate metabolic process"/>
    <property type="evidence" value="ECO:0007669"/>
    <property type="project" value="InterPro"/>
</dbReference>
<keyword evidence="2" id="KW-0808">Transferase</keyword>
<dbReference type="SUPFAM" id="SSF51011">
    <property type="entry name" value="Glycosyl hydrolase domain"/>
    <property type="match status" value="1"/>
</dbReference>
<dbReference type="SUPFAM" id="SSF51445">
    <property type="entry name" value="(Trans)glycosidases"/>
    <property type="match status" value="1"/>
</dbReference>
<dbReference type="InterPro" id="IPR017853">
    <property type="entry name" value="GH"/>
</dbReference>
<dbReference type="InterPro" id="IPR006047">
    <property type="entry name" value="GH13_cat_dom"/>
</dbReference>
<dbReference type="Pfam" id="PF00128">
    <property type="entry name" value="Alpha-amylase"/>
    <property type="match status" value="1"/>
</dbReference>
<dbReference type="CDD" id="cd11324">
    <property type="entry name" value="AmyAc_Amylosucrase"/>
    <property type="match status" value="1"/>
</dbReference>
<dbReference type="SMART" id="SM00642">
    <property type="entry name" value="Aamy"/>
    <property type="match status" value="1"/>
</dbReference>
<dbReference type="EMBL" id="SOQX01000009">
    <property type="protein sequence ID" value="TDX98126.1"/>
    <property type="molecule type" value="Genomic_DNA"/>
</dbReference>
<name>A0A4R8IFQ8_9GAMM</name>
<dbReference type="InterPro" id="IPR019492">
    <property type="entry name" value="Cyclo-malto-dextrinase_C"/>
</dbReference>
<dbReference type="InterPro" id="IPR044077">
    <property type="entry name" value="Amylosucrase"/>
</dbReference>
<keyword evidence="3" id="KW-1185">Reference proteome</keyword>
<sequence length="655" mass="75394">MNNTIRNVDPLWLQKESATTLARLLPRLEAGFQEQVDSAEWEGYVERLRRHFPSLFERLYALYGEKYDFFYHLENILKSTTRMWSQRPGELRALDAMREVDREWYLSNRMVGAMCYVDLFAGDLQKLRARIPYLTELGITYLHLMPLFKMPEGDNDGGYAISSYREVHAQLGTMDDLQSLATELRHHGISLVLDFILNHTSDEHDWAKAALDGNPDYQAYYRMYPDRALPDAYERSMGEIFPEDHPGAFTYHNRMKKWVWTTFNNYQWDLNYENPALFNQMLEEMLFLANQGVEVLRLDALAFLWKQLGTDCQNLPEAHWVIQAFNAIASIAAPAMVFKSEAIVHPDEVKKYIGVDECPLSYHPQLMALLWEALATRDVRVLYNAMKDDFNIPAGCTWVNYVRSHDDIGWAFSDEDVIAAAFDPGEHRRFLTDFYTGRYPGSFARGAPFQENKQTGDARISGTCASLCGLEKALAEKDEVEIELAVQRILLLHGVVITLGGIPLLYIGDEIGTLNNQEYEQDSAKVGDTRWLHRAEFDWELAEKRGDSQSVTGRIYQGILRLIQLRQQNPAFNNAETEFTDSGNKHVFSFFRSNNQYSVFILANFSEHEQKLEARRLRMLGLRKTMVDLFGGHTITATRELVMAPYQILVLSRGA</sequence>
<dbReference type="Pfam" id="PF10438">
    <property type="entry name" value="Cyc-maltodext_C"/>
    <property type="match status" value="1"/>
</dbReference>
<dbReference type="OrthoDB" id="9805159at2"/>
<dbReference type="InterPro" id="IPR045857">
    <property type="entry name" value="O16G_dom_2"/>
</dbReference>
<dbReference type="Gene3D" id="3.90.400.10">
    <property type="entry name" value="Oligo-1,6-glucosidase, Domain 2"/>
    <property type="match status" value="1"/>
</dbReference>
<dbReference type="RefSeq" id="WP_134085147.1">
    <property type="nucleotide sequence ID" value="NZ_SOQX01000009.1"/>
</dbReference>